<reference evidence="1" key="2">
    <citation type="submission" date="2022-08" db="EMBL/GenBank/DDBJ databases">
        <authorList>
            <person name="Dong C."/>
        </authorList>
    </citation>
    <scope>NUCLEOTIDE SEQUENCE</scope>
    <source>
        <strain evidence="1">59MF3M-4</strain>
    </source>
</reference>
<dbReference type="RefSeq" id="WP_260975858.1">
    <property type="nucleotide sequence ID" value="NZ_JAOANI010000015.1"/>
</dbReference>
<sequence length="226" mass="25478">MYTYSKKSRRRMHAIPAAIALVVVTLFWFFSGAQQAQAQTLFSATELAQWSVDCDDCHLEAQYDVMVGDVVRLESREHLALQRSVKEQPAQPQLSWRWSVDNFVDAGPLVRVSVYLQDTDDWPERILHYVWDSSRERGETEALSDFEYLIVATGRGSKAESWESVTADLAADWLAIYNEPLPPLDHLEVALGMPEQDIVAGAFIEKISLTSAQPEPQPQPAIAINE</sequence>
<evidence type="ECO:0000313" key="2">
    <source>
        <dbReference type="Proteomes" id="UP001147830"/>
    </source>
</evidence>
<dbReference type="EMBL" id="JAOANI010000015">
    <property type="protein sequence ID" value="MCT7358967.1"/>
    <property type="molecule type" value="Genomic_DNA"/>
</dbReference>
<dbReference type="Proteomes" id="UP001147830">
    <property type="component" value="Unassembled WGS sequence"/>
</dbReference>
<dbReference type="AlphaFoldDB" id="A0A9X3AG34"/>
<gene>
    <name evidence="1" type="ORF">NYR02_08050</name>
</gene>
<protein>
    <submittedName>
        <fullName evidence="1">DUF3047 domain-containing protein</fullName>
    </submittedName>
</protein>
<accession>A0A9X3AG34</accession>
<comment type="caution">
    <text evidence="1">The sequence shown here is derived from an EMBL/GenBank/DDBJ whole genome shotgun (WGS) entry which is preliminary data.</text>
</comment>
<keyword evidence="2" id="KW-1185">Reference proteome</keyword>
<reference evidence="1" key="1">
    <citation type="journal article" date="2022" name="Front. Microbiol.">
        <title>Genome-based taxonomic rearrangement of Oceanobacter-related bacteria including the description of Thalassolituus hydrocarbonoclasticus sp. nov. and Thalassolituus pacificus sp. nov. and emended description of the genus Thalassolituus.</title>
        <authorList>
            <person name="Dong C."/>
            <person name="Wei L."/>
            <person name="Wang J."/>
            <person name="Lai Q."/>
            <person name="Huang Z."/>
            <person name="Shao Z."/>
        </authorList>
    </citation>
    <scope>NUCLEOTIDE SEQUENCE</scope>
    <source>
        <strain evidence="1">59MF3M-4</strain>
    </source>
</reference>
<proteinExistence type="predicted"/>
<evidence type="ECO:0000313" key="1">
    <source>
        <dbReference type="EMBL" id="MCT7358967.1"/>
    </source>
</evidence>
<name>A0A9X3AG34_9GAMM</name>
<organism evidence="1 2">
    <name type="scientific">Thalassolituus pacificus</name>
    <dbReference type="NCBI Taxonomy" id="2975440"/>
    <lineage>
        <taxon>Bacteria</taxon>
        <taxon>Pseudomonadati</taxon>
        <taxon>Pseudomonadota</taxon>
        <taxon>Gammaproteobacteria</taxon>
        <taxon>Oceanospirillales</taxon>
        <taxon>Oceanospirillaceae</taxon>
        <taxon>Thalassolituus</taxon>
    </lineage>
</organism>